<evidence type="ECO:0000313" key="6">
    <source>
        <dbReference type="Proteomes" id="UP000430692"/>
    </source>
</evidence>
<evidence type="ECO:0000256" key="3">
    <source>
        <dbReference type="SAM" id="MobiDB-lite"/>
    </source>
</evidence>
<dbReference type="InterPro" id="IPR011330">
    <property type="entry name" value="Glyco_hydro/deAcase_b/a-brl"/>
</dbReference>
<dbReference type="InterPro" id="IPR002509">
    <property type="entry name" value="NODB_dom"/>
</dbReference>
<protein>
    <submittedName>
        <fullName evidence="5">Polysaccharide deacetylase family protein</fullName>
    </submittedName>
</protein>
<reference evidence="5 6" key="1">
    <citation type="submission" date="2019-12" db="EMBL/GenBank/DDBJ databases">
        <title>Whole-genome analyses of novel actinobacteria.</title>
        <authorList>
            <person name="Sahin N."/>
            <person name="Saygin H."/>
        </authorList>
    </citation>
    <scope>NUCLEOTIDE SEQUENCE [LARGE SCALE GENOMIC DNA]</scope>
    <source>
        <strain evidence="5 6">KC615</strain>
    </source>
</reference>
<evidence type="ECO:0000256" key="2">
    <source>
        <dbReference type="ARBA" id="ARBA00022801"/>
    </source>
</evidence>
<dbReference type="Proteomes" id="UP000430692">
    <property type="component" value="Unassembled WGS sequence"/>
</dbReference>
<organism evidence="5 6">
    <name type="scientific">Shimazuella alba</name>
    <dbReference type="NCBI Taxonomy" id="2690964"/>
    <lineage>
        <taxon>Bacteria</taxon>
        <taxon>Bacillati</taxon>
        <taxon>Bacillota</taxon>
        <taxon>Bacilli</taxon>
        <taxon>Bacillales</taxon>
        <taxon>Thermoactinomycetaceae</taxon>
        <taxon>Shimazuella</taxon>
    </lineage>
</organism>
<dbReference type="PROSITE" id="PS51677">
    <property type="entry name" value="NODB"/>
    <property type="match status" value="1"/>
</dbReference>
<dbReference type="EMBL" id="WUUL01000011">
    <property type="protein sequence ID" value="MXQ55059.1"/>
    <property type="molecule type" value="Genomic_DNA"/>
</dbReference>
<dbReference type="PROSITE" id="PS51257">
    <property type="entry name" value="PROKAR_LIPOPROTEIN"/>
    <property type="match status" value="1"/>
</dbReference>
<name>A0A6I4VTH6_9BACL</name>
<dbReference type="Gene3D" id="3.20.20.370">
    <property type="entry name" value="Glycoside hydrolase/deacetylase"/>
    <property type="match status" value="1"/>
</dbReference>
<keyword evidence="6" id="KW-1185">Reference proteome</keyword>
<evidence type="ECO:0000256" key="1">
    <source>
        <dbReference type="ARBA" id="ARBA00022723"/>
    </source>
</evidence>
<proteinExistence type="predicted"/>
<dbReference type="InterPro" id="IPR050248">
    <property type="entry name" value="Polysacc_deacetylase_ArnD"/>
</dbReference>
<dbReference type="PANTHER" id="PTHR10587:SF133">
    <property type="entry name" value="CHITIN DEACETYLASE 1-RELATED"/>
    <property type="match status" value="1"/>
</dbReference>
<keyword evidence="2" id="KW-0378">Hydrolase</keyword>
<comment type="caution">
    <text evidence="5">The sequence shown here is derived from an EMBL/GenBank/DDBJ whole genome shotgun (WGS) entry which is preliminary data.</text>
</comment>
<accession>A0A6I4VTH6</accession>
<dbReference type="GO" id="GO:0016810">
    <property type="term" value="F:hydrolase activity, acting on carbon-nitrogen (but not peptide) bonds"/>
    <property type="evidence" value="ECO:0007669"/>
    <property type="project" value="InterPro"/>
</dbReference>
<gene>
    <name evidence="5" type="ORF">GSM42_15305</name>
</gene>
<keyword evidence="1" id="KW-0479">Metal-binding</keyword>
<feature type="region of interest" description="Disordered" evidence="3">
    <location>
        <begin position="283"/>
        <end position="308"/>
    </location>
</feature>
<evidence type="ECO:0000259" key="4">
    <source>
        <dbReference type="PROSITE" id="PS51677"/>
    </source>
</evidence>
<dbReference type="SUPFAM" id="SSF88713">
    <property type="entry name" value="Glycoside hydrolase/deacetylase"/>
    <property type="match status" value="1"/>
</dbReference>
<dbReference type="PANTHER" id="PTHR10587">
    <property type="entry name" value="GLYCOSYL TRANSFERASE-RELATED"/>
    <property type="match status" value="1"/>
</dbReference>
<dbReference type="GO" id="GO:0046872">
    <property type="term" value="F:metal ion binding"/>
    <property type="evidence" value="ECO:0007669"/>
    <property type="project" value="UniProtKB-KW"/>
</dbReference>
<sequence length="308" mass="34570">MTLFGRFVCLTTAVAVILTGCSDDQPVKSQSDTKSVKYTNELFSQSMKLTQAKALPAPKIDMTTLKQKIALEATRMQHETSFYRGSRYKKQVALTFDDGPDNNYTLQILDILKKEHVKATFFVVGTMAKRYPSVLKRIDQEGHIVSNHSWNHPVLTKLPEAGVMKQIEDTNNVVKNVIGKTPLLIRPPYGALNKKLAKSIGNKGYKLIYWDVDTLDWNNQTPEKILGTVKKDLKTGSIILQHSAGSKSIQATVTALPNIIHYLRNQGYEFVTIDDMLNMPAYSKNSGPNKKKPVMKKVQPESQKSDKN</sequence>
<dbReference type="RefSeq" id="WP_160802409.1">
    <property type="nucleotide sequence ID" value="NZ_WUUL01000011.1"/>
</dbReference>
<dbReference type="GO" id="GO:0005975">
    <property type="term" value="P:carbohydrate metabolic process"/>
    <property type="evidence" value="ECO:0007669"/>
    <property type="project" value="InterPro"/>
</dbReference>
<dbReference type="AlphaFoldDB" id="A0A6I4VTH6"/>
<evidence type="ECO:0000313" key="5">
    <source>
        <dbReference type="EMBL" id="MXQ55059.1"/>
    </source>
</evidence>
<dbReference type="CDD" id="cd10917">
    <property type="entry name" value="CE4_NodB_like_6s_7s"/>
    <property type="match status" value="1"/>
</dbReference>
<feature type="domain" description="NodB homology" evidence="4">
    <location>
        <begin position="90"/>
        <end position="271"/>
    </location>
</feature>
<dbReference type="Pfam" id="PF01522">
    <property type="entry name" value="Polysacc_deac_1"/>
    <property type="match status" value="1"/>
</dbReference>
<dbReference type="GO" id="GO:0016020">
    <property type="term" value="C:membrane"/>
    <property type="evidence" value="ECO:0007669"/>
    <property type="project" value="TreeGrafter"/>
</dbReference>